<comment type="caution">
    <text evidence="1">The sequence shown here is derived from an EMBL/GenBank/DDBJ whole genome shotgun (WGS) entry which is preliminary data.</text>
</comment>
<proteinExistence type="predicted"/>
<reference evidence="1 2" key="1">
    <citation type="journal article" date="2023" name="Int. J. Mol. Sci.">
        <title>De Novo Assembly and Annotation of 11 Diverse Shrub Willow (Salix) Genomes Reveals Novel Gene Organization in Sex-Linked Regions.</title>
        <authorList>
            <person name="Hyden B."/>
            <person name="Feng K."/>
            <person name="Yates T.B."/>
            <person name="Jawdy S."/>
            <person name="Cereghino C."/>
            <person name="Smart L.B."/>
            <person name="Muchero W."/>
        </authorList>
    </citation>
    <scope>NUCLEOTIDE SEQUENCE [LARGE SCALE GENOMIC DNA]</scope>
    <source>
        <tissue evidence="1">Shoot tip</tissue>
    </source>
</reference>
<gene>
    <name evidence="1" type="ORF">OIU84_016733</name>
</gene>
<dbReference type="EMBL" id="JAPFFJ010000019">
    <property type="protein sequence ID" value="KAJ6401374.1"/>
    <property type="molecule type" value="Genomic_DNA"/>
</dbReference>
<dbReference type="Proteomes" id="UP001162972">
    <property type="component" value="Chromosome 14"/>
</dbReference>
<protein>
    <submittedName>
        <fullName evidence="1">Uncharacterized protein</fullName>
    </submittedName>
</protein>
<sequence length="188" mass="21475">MCIFNCLKIKLRKAICHQSENCIIYQFSARNKKTEGIAEVKWTNLSDVTSITANLKSTIASLKYEASSIDNYSLSLPTQKFHQSLRYLIEQIAQKTALSQRTELETISEVPFLDLEHYTTKDGVNTMPFSESRRFHWKWEVMAPRLNALLGHRFMASFGWVLQSERVGGSQVDQKPRGSSCYADDDGL</sequence>
<evidence type="ECO:0000313" key="2">
    <source>
        <dbReference type="Proteomes" id="UP001162972"/>
    </source>
</evidence>
<accession>A0AAD6JAG6</accession>
<name>A0AAD6JAG6_9ROSI</name>
<dbReference type="AlphaFoldDB" id="A0AAD6JAG6"/>
<organism evidence="1 2">
    <name type="scientific">Salix udensis</name>
    <dbReference type="NCBI Taxonomy" id="889485"/>
    <lineage>
        <taxon>Eukaryota</taxon>
        <taxon>Viridiplantae</taxon>
        <taxon>Streptophyta</taxon>
        <taxon>Embryophyta</taxon>
        <taxon>Tracheophyta</taxon>
        <taxon>Spermatophyta</taxon>
        <taxon>Magnoliopsida</taxon>
        <taxon>eudicotyledons</taxon>
        <taxon>Gunneridae</taxon>
        <taxon>Pentapetalae</taxon>
        <taxon>rosids</taxon>
        <taxon>fabids</taxon>
        <taxon>Malpighiales</taxon>
        <taxon>Salicaceae</taxon>
        <taxon>Saliceae</taxon>
        <taxon>Salix</taxon>
    </lineage>
</organism>
<keyword evidence="2" id="KW-1185">Reference proteome</keyword>
<evidence type="ECO:0000313" key="1">
    <source>
        <dbReference type="EMBL" id="KAJ6401374.1"/>
    </source>
</evidence>